<dbReference type="GeneID" id="84589898"/>
<evidence type="ECO:0000313" key="1">
    <source>
        <dbReference type="RefSeq" id="XP_059599600.1"/>
    </source>
</evidence>
<gene>
    <name evidence="1" type="ORF">An01g03920</name>
</gene>
<dbReference type="RefSeq" id="XP_059599600.1">
    <property type="nucleotide sequence ID" value="XM_059747257.1"/>
</dbReference>
<sequence>MPGISFLLSSGVHWRWLEARNGLPCSVYYDVQMEKGLQPSKAYALGPQHRTLELDGVIQNHARGWVGPEGLISRSRSCFAASGWLKGQEVRTVLSDRLAMSTDAAKATVTSEVIQKVTHKK</sequence>
<dbReference type="VEuPathDB" id="FungiDB:An01g03920"/>
<name>A0AAJ8DXD5_ASPNG</name>
<dbReference type="KEGG" id="ang:An01g03920"/>
<proteinExistence type="predicted"/>
<protein>
    <submittedName>
        <fullName evidence="1">Uncharacterized protein</fullName>
    </submittedName>
</protein>
<dbReference type="AlphaFoldDB" id="A0AAJ8DXD5"/>
<organism evidence="1">
    <name type="scientific">Aspergillus niger</name>
    <dbReference type="NCBI Taxonomy" id="5061"/>
    <lineage>
        <taxon>Eukaryota</taxon>
        <taxon>Fungi</taxon>
        <taxon>Dikarya</taxon>
        <taxon>Ascomycota</taxon>
        <taxon>Pezizomycotina</taxon>
        <taxon>Eurotiomycetes</taxon>
        <taxon>Eurotiomycetidae</taxon>
        <taxon>Eurotiales</taxon>
        <taxon>Aspergillaceae</taxon>
        <taxon>Aspergillus</taxon>
        <taxon>Aspergillus subgen. Circumdati</taxon>
    </lineage>
</organism>
<reference evidence="1" key="1">
    <citation type="submission" date="2025-02" db="EMBL/GenBank/DDBJ databases">
        <authorList>
            <consortium name="NCBI Genome Project"/>
        </authorList>
    </citation>
    <scope>NUCLEOTIDE SEQUENCE</scope>
</reference>
<accession>A0AAJ8DXD5</accession>
<reference evidence="1" key="2">
    <citation type="submission" date="2025-08" db="UniProtKB">
        <authorList>
            <consortium name="RefSeq"/>
        </authorList>
    </citation>
    <scope>IDENTIFICATION</scope>
</reference>